<evidence type="ECO:0000256" key="1">
    <source>
        <dbReference type="ARBA" id="ARBA00023125"/>
    </source>
</evidence>
<organism evidence="2 3">
    <name type="scientific">Lacticaseibacillus huelsenbergensis</name>
    <dbReference type="NCBI Taxonomy" id="3035291"/>
    <lineage>
        <taxon>Bacteria</taxon>
        <taxon>Bacillati</taxon>
        <taxon>Bacillota</taxon>
        <taxon>Bacilli</taxon>
        <taxon>Lactobacillales</taxon>
        <taxon>Lactobacillaceae</taxon>
        <taxon>Lacticaseibacillus</taxon>
    </lineage>
</organism>
<protein>
    <submittedName>
        <fullName evidence="2">HigA family addiction module antitoxin</fullName>
    </submittedName>
</protein>
<dbReference type="InterPro" id="IPR010982">
    <property type="entry name" value="Lambda_DNA-bd_dom_sf"/>
</dbReference>
<dbReference type="Gene3D" id="1.10.260.40">
    <property type="entry name" value="lambda repressor-like DNA-binding domains"/>
    <property type="match status" value="1"/>
</dbReference>
<evidence type="ECO:0000313" key="2">
    <source>
        <dbReference type="EMBL" id="WFB40641.1"/>
    </source>
</evidence>
<gene>
    <name evidence="2" type="ORF">LHUE1_001217</name>
</gene>
<proteinExistence type="predicted"/>
<reference evidence="2 3" key="1">
    <citation type="submission" date="2023-03" db="EMBL/GenBank/DDBJ databases">
        <authorList>
            <person name="Ruckert-Reed C."/>
        </authorList>
    </citation>
    <scope>NUCLEOTIDE SEQUENCE [LARGE SCALE GENOMIC DNA]</scope>
    <source>
        <strain evidence="2 3">DSM 115425</strain>
    </source>
</reference>
<dbReference type="PANTHER" id="PTHR36924">
    <property type="entry name" value="ANTITOXIN HIGA-1"/>
    <property type="match status" value="1"/>
</dbReference>
<keyword evidence="1" id="KW-0238">DNA-binding</keyword>
<evidence type="ECO:0000313" key="3">
    <source>
        <dbReference type="Proteomes" id="UP001220228"/>
    </source>
</evidence>
<dbReference type="Proteomes" id="UP001220228">
    <property type="component" value="Chromosome"/>
</dbReference>
<dbReference type="RefSeq" id="WP_275043036.1">
    <property type="nucleotide sequence ID" value="NZ_CP120687.1"/>
</dbReference>
<dbReference type="PANTHER" id="PTHR36924:SF1">
    <property type="entry name" value="ANTITOXIN HIGA-1"/>
    <property type="match status" value="1"/>
</dbReference>
<dbReference type="SUPFAM" id="SSF47413">
    <property type="entry name" value="lambda repressor-like DNA-binding domains"/>
    <property type="match status" value="1"/>
</dbReference>
<accession>A0ABY8E081</accession>
<name>A0ABY8E081_9LACO</name>
<dbReference type="EMBL" id="CP120687">
    <property type="protein sequence ID" value="WFB40641.1"/>
    <property type="molecule type" value="Genomic_DNA"/>
</dbReference>
<dbReference type="InterPro" id="IPR013430">
    <property type="entry name" value="Toxin_antidote_HigA"/>
</dbReference>
<keyword evidence="3" id="KW-1185">Reference proteome</keyword>
<sequence>MYQKGGYHGKIPTPKISEILKQEFMLPFNLSAYSLAKSLGIPTSRIEDILHDCQQITADTSIRLGRFFGVSDRYFLNLQNDIEFRNAEAEHGNEYNAIRRYQIRD</sequence>
<dbReference type="NCBIfam" id="TIGR02607">
    <property type="entry name" value="antidote_HigA"/>
    <property type="match status" value="1"/>
</dbReference>